<name>A0A4C1WMA4_EUMVA</name>
<gene>
    <name evidence="1" type="ORF">EVAR_48339_1</name>
</gene>
<keyword evidence="2" id="KW-1185">Reference proteome</keyword>
<evidence type="ECO:0000313" key="2">
    <source>
        <dbReference type="Proteomes" id="UP000299102"/>
    </source>
</evidence>
<protein>
    <submittedName>
        <fullName evidence="1">Uncharacterized protein</fullName>
    </submittedName>
</protein>
<dbReference type="EMBL" id="BGZK01000578">
    <property type="protein sequence ID" value="GBP51247.1"/>
    <property type="molecule type" value="Genomic_DNA"/>
</dbReference>
<evidence type="ECO:0000313" key="1">
    <source>
        <dbReference type="EMBL" id="GBP51247.1"/>
    </source>
</evidence>
<proteinExistence type="predicted"/>
<organism evidence="1 2">
    <name type="scientific">Eumeta variegata</name>
    <name type="common">Bagworm moth</name>
    <name type="synonym">Eumeta japonica</name>
    <dbReference type="NCBI Taxonomy" id="151549"/>
    <lineage>
        <taxon>Eukaryota</taxon>
        <taxon>Metazoa</taxon>
        <taxon>Ecdysozoa</taxon>
        <taxon>Arthropoda</taxon>
        <taxon>Hexapoda</taxon>
        <taxon>Insecta</taxon>
        <taxon>Pterygota</taxon>
        <taxon>Neoptera</taxon>
        <taxon>Endopterygota</taxon>
        <taxon>Lepidoptera</taxon>
        <taxon>Glossata</taxon>
        <taxon>Ditrysia</taxon>
        <taxon>Tineoidea</taxon>
        <taxon>Psychidae</taxon>
        <taxon>Oiketicinae</taxon>
        <taxon>Eumeta</taxon>
    </lineage>
</organism>
<comment type="caution">
    <text evidence="1">The sequence shown here is derived from an EMBL/GenBank/DDBJ whole genome shotgun (WGS) entry which is preliminary data.</text>
</comment>
<dbReference type="AlphaFoldDB" id="A0A4C1WMA4"/>
<dbReference type="Proteomes" id="UP000299102">
    <property type="component" value="Unassembled WGS sequence"/>
</dbReference>
<accession>A0A4C1WMA4</accession>
<sequence>MRNDVTEKYLPLRTANVTAYVNLNCDEKLGVGRHRFGFPTLFFRREVVNLRIGVVGPAQAGARLANANLDYLASPTLNCP</sequence>
<reference evidence="1 2" key="1">
    <citation type="journal article" date="2019" name="Commun. Biol.">
        <title>The bagworm genome reveals a unique fibroin gene that provides high tensile strength.</title>
        <authorList>
            <person name="Kono N."/>
            <person name="Nakamura H."/>
            <person name="Ohtoshi R."/>
            <person name="Tomita M."/>
            <person name="Numata K."/>
            <person name="Arakawa K."/>
        </authorList>
    </citation>
    <scope>NUCLEOTIDE SEQUENCE [LARGE SCALE GENOMIC DNA]</scope>
</reference>